<dbReference type="EMBL" id="CABITT030000002">
    <property type="protein sequence ID" value="VVA94302.1"/>
    <property type="molecule type" value="Genomic_DNA"/>
</dbReference>
<dbReference type="PANTHER" id="PTHR31907">
    <property type="entry name" value="MLP-LIKE PROTEIN 423"/>
    <property type="match status" value="1"/>
</dbReference>
<dbReference type="CDD" id="cd07816">
    <property type="entry name" value="Bet_v1-like"/>
    <property type="match status" value="1"/>
</dbReference>
<keyword evidence="3" id="KW-1185">Reference proteome</keyword>
<dbReference type="OrthoDB" id="1847301at2759"/>
<dbReference type="Proteomes" id="UP000489600">
    <property type="component" value="Unassembled WGS sequence"/>
</dbReference>
<dbReference type="InterPro" id="IPR023393">
    <property type="entry name" value="START-like_dom_sf"/>
</dbReference>
<dbReference type="Gene3D" id="3.30.530.20">
    <property type="match status" value="1"/>
</dbReference>
<organism evidence="2 3">
    <name type="scientific">Arabis nemorensis</name>
    <dbReference type="NCBI Taxonomy" id="586526"/>
    <lineage>
        <taxon>Eukaryota</taxon>
        <taxon>Viridiplantae</taxon>
        <taxon>Streptophyta</taxon>
        <taxon>Embryophyta</taxon>
        <taxon>Tracheophyta</taxon>
        <taxon>Spermatophyta</taxon>
        <taxon>Magnoliopsida</taxon>
        <taxon>eudicotyledons</taxon>
        <taxon>Gunneridae</taxon>
        <taxon>Pentapetalae</taxon>
        <taxon>rosids</taxon>
        <taxon>malvids</taxon>
        <taxon>Brassicales</taxon>
        <taxon>Brassicaceae</taxon>
        <taxon>Arabideae</taxon>
        <taxon>Arabis</taxon>
    </lineage>
</organism>
<gene>
    <name evidence="2" type="ORF">ANE_LOCUS4747</name>
</gene>
<evidence type="ECO:0000313" key="3">
    <source>
        <dbReference type="Proteomes" id="UP000489600"/>
    </source>
</evidence>
<reference evidence="2" key="1">
    <citation type="submission" date="2019-07" db="EMBL/GenBank/DDBJ databases">
        <authorList>
            <person name="Dittberner H."/>
        </authorList>
    </citation>
    <scope>NUCLEOTIDE SEQUENCE [LARGE SCALE GENOMIC DNA]</scope>
</reference>
<dbReference type="SUPFAM" id="SSF55961">
    <property type="entry name" value="Bet v1-like"/>
    <property type="match status" value="1"/>
</dbReference>
<dbReference type="Pfam" id="PF00407">
    <property type="entry name" value="Bet_v_1"/>
    <property type="match status" value="1"/>
</dbReference>
<evidence type="ECO:0000313" key="2">
    <source>
        <dbReference type="EMBL" id="VVA94302.1"/>
    </source>
</evidence>
<proteinExistence type="predicted"/>
<dbReference type="GO" id="GO:0006952">
    <property type="term" value="P:defense response"/>
    <property type="evidence" value="ECO:0007669"/>
    <property type="project" value="InterPro"/>
</dbReference>
<sequence>MVDEVIEVDVEIKSPADKFFMLIRQSQHVSKATQYIEGCDLLEGELDKVGSIVLWKLVFDGEPRMSKDRIETMDLEKKVIQWRVLEGPLKREYKSFLKTMKVNPKQEGPGSVVKWNVKYVRIDENVPHPEGILQFLLEVTKEFDRYLLSEE</sequence>
<evidence type="ECO:0000259" key="1">
    <source>
        <dbReference type="SMART" id="SM01037"/>
    </source>
</evidence>
<dbReference type="InterPro" id="IPR051761">
    <property type="entry name" value="MLP-like_ligand-binding"/>
</dbReference>
<accession>A0A565AY28</accession>
<dbReference type="SMART" id="SM01037">
    <property type="entry name" value="Bet_v_1"/>
    <property type="match status" value="1"/>
</dbReference>
<dbReference type="InterPro" id="IPR000916">
    <property type="entry name" value="Bet_v_I/MLP"/>
</dbReference>
<comment type="caution">
    <text evidence="2">The sequence shown here is derived from an EMBL/GenBank/DDBJ whole genome shotgun (WGS) entry which is preliminary data.</text>
</comment>
<name>A0A565AY28_9BRAS</name>
<dbReference type="AlphaFoldDB" id="A0A565AY28"/>
<feature type="domain" description="Bet v I/Major latex protein" evidence="1">
    <location>
        <begin position="1"/>
        <end position="150"/>
    </location>
</feature>
<protein>
    <recommendedName>
        <fullName evidence="1">Bet v I/Major latex protein domain-containing protein</fullName>
    </recommendedName>
</protein>